<keyword evidence="4" id="KW-1185">Reference proteome</keyword>
<dbReference type="Pfam" id="PF00106">
    <property type="entry name" value="adh_short"/>
    <property type="match status" value="1"/>
</dbReference>
<evidence type="ECO:0000256" key="1">
    <source>
        <dbReference type="ARBA" id="ARBA00006484"/>
    </source>
</evidence>
<dbReference type="InterPro" id="IPR002347">
    <property type="entry name" value="SDR_fam"/>
</dbReference>
<dbReference type="EC" id="1.1.1.-" evidence="3"/>
<comment type="similarity">
    <text evidence="1">Belongs to the short-chain dehydrogenases/reductases (SDR) family.</text>
</comment>
<accession>A0ABW4UBT2</accession>
<dbReference type="Proteomes" id="UP001597405">
    <property type="component" value="Unassembled WGS sequence"/>
</dbReference>
<dbReference type="RefSeq" id="WP_379100106.1">
    <property type="nucleotide sequence ID" value="NZ_JBHUGZ010000012.1"/>
</dbReference>
<dbReference type="InterPro" id="IPR036291">
    <property type="entry name" value="NAD(P)-bd_dom_sf"/>
</dbReference>
<dbReference type="PANTHER" id="PTHR24321:SF8">
    <property type="entry name" value="ESTRADIOL 17-BETA-DEHYDROGENASE 8-RELATED"/>
    <property type="match status" value="1"/>
</dbReference>
<protein>
    <submittedName>
        <fullName evidence="3">SDR family NAD(P)-dependent oxidoreductase</fullName>
        <ecNumber evidence="3">1.1.1.-</ecNumber>
    </submittedName>
</protein>
<dbReference type="PRINTS" id="PR00081">
    <property type="entry name" value="GDHRDH"/>
</dbReference>
<name>A0ABW4UBT2_9HYPH</name>
<sequence>MTHSKKMVRRRSAIETSDDDLRQTFQANVDGDVYFSRAAVKAMRATGGGSIVNIASNVGFVGCPRLAAYCASKGAVVLLTRAMTLGHAKEQISINAVCHGAVDTPMLVSAHSKSVTATDGGFTAG</sequence>
<reference evidence="4" key="1">
    <citation type="journal article" date="2019" name="Int. J. Syst. Evol. Microbiol.">
        <title>The Global Catalogue of Microorganisms (GCM) 10K type strain sequencing project: providing services to taxonomists for standard genome sequencing and annotation.</title>
        <authorList>
            <consortium name="The Broad Institute Genomics Platform"/>
            <consortium name="The Broad Institute Genome Sequencing Center for Infectious Disease"/>
            <person name="Wu L."/>
            <person name="Ma J."/>
        </authorList>
    </citation>
    <scope>NUCLEOTIDE SEQUENCE [LARGE SCALE GENOMIC DNA]</scope>
    <source>
        <strain evidence="4">CGMCC 1.16225</strain>
    </source>
</reference>
<gene>
    <name evidence="3" type="ORF">ACFSOZ_17050</name>
</gene>
<dbReference type="EMBL" id="JBHUGZ010000012">
    <property type="protein sequence ID" value="MFD1984339.1"/>
    <property type="molecule type" value="Genomic_DNA"/>
</dbReference>
<keyword evidence="2 3" id="KW-0560">Oxidoreductase</keyword>
<dbReference type="PANTHER" id="PTHR24321">
    <property type="entry name" value="DEHYDROGENASES, SHORT CHAIN"/>
    <property type="match status" value="1"/>
</dbReference>
<proteinExistence type="inferred from homology"/>
<comment type="caution">
    <text evidence="3">The sequence shown here is derived from an EMBL/GenBank/DDBJ whole genome shotgun (WGS) entry which is preliminary data.</text>
</comment>
<dbReference type="CDD" id="cd05233">
    <property type="entry name" value="SDR_c"/>
    <property type="match status" value="1"/>
</dbReference>
<dbReference type="SUPFAM" id="SSF51735">
    <property type="entry name" value="NAD(P)-binding Rossmann-fold domains"/>
    <property type="match status" value="1"/>
</dbReference>
<evidence type="ECO:0000313" key="4">
    <source>
        <dbReference type="Proteomes" id="UP001597405"/>
    </source>
</evidence>
<dbReference type="Gene3D" id="3.40.50.720">
    <property type="entry name" value="NAD(P)-binding Rossmann-like Domain"/>
    <property type="match status" value="1"/>
</dbReference>
<dbReference type="GO" id="GO:0016491">
    <property type="term" value="F:oxidoreductase activity"/>
    <property type="evidence" value="ECO:0007669"/>
    <property type="project" value="UniProtKB-KW"/>
</dbReference>
<evidence type="ECO:0000256" key="2">
    <source>
        <dbReference type="ARBA" id="ARBA00023002"/>
    </source>
</evidence>
<evidence type="ECO:0000313" key="3">
    <source>
        <dbReference type="EMBL" id="MFD1984339.1"/>
    </source>
</evidence>
<organism evidence="3 4">
    <name type="scientific">Mesorhizobium newzealandense</name>
    <dbReference type="NCBI Taxonomy" id="1300302"/>
    <lineage>
        <taxon>Bacteria</taxon>
        <taxon>Pseudomonadati</taxon>
        <taxon>Pseudomonadota</taxon>
        <taxon>Alphaproteobacteria</taxon>
        <taxon>Hyphomicrobiales</taxon>
        <taxon>Phyllobacteriaceae</taxon>
        <taxon>Mesorhizobium</taxon>
    </lineage>
</organism>